<feature type="signal peptide" evidence="5">
    <location>
        <begin position="1"/>
        <end position="38"/>
    </location>
</feature>
<keyword evidence="4" id="KW-1133">Transmembrane helix</keyword>
<dbReference type="InterPro" id="IPR000372">
    <property type="entry name" value="LRRNT"/>
</dbReference>
<keyword evidence="3" id="KW-0677">Repeat</keyword>
<dbReference type="PANTHER" id="PTHR24364:SF22">
    <property type="entry name" value="TROPHOBLAST GLYCOPROTEIN A-RELATED"/>
    <property type="match status" value="1"/>
</dbReference>
<feature type="domain" description="LRRCT" evidence="7">
    <location>
        <begin position="256"/>
        <end position="308"/>
    </location>
</feature>
<evidence type="ECO:0000256" key="3">
    <source>
        <dbReference type="ARBA" id="ARBA00022737"/>
    </source>
</evidence>
<dbReference type="SMART" id="SM00082">
    <property type="entry name" value="LRRCT"/>
    <property type="match status" value="1"/>
</dbReference>
<accession>A0A6J2WCW2</accession>
<evidence type="ECO:0000313" key="9">
    <source>
        <dbReference type="RefSeq" id="XP_030641201.1"/>
    </source>
</evidence>
<feature type="domain" description="LRRNT" evidence="6">
    <location>
        <begin position="39"/>
        <end position="73"/>
    </location>
</feature>
<dbReference type="AlphaFoldDB" id="A0A6J2WCW2"/>
<dbReference type="InterPro" id="IPR003591">
    <property type="entry name" value="Leu-rich_rpt_typical-subtyp"/>
</dbReference>
<dbReference type="SMART" id="SM00369">
    <property type="entry name" value="LRR_TYP"/>
    <property type="match status" value="5"/>
</dbReference>
<dbReference type="InParanoid" id="A0A6J2WCW2"/>
<dbReference type="Pfam" id="PF13855">
    <property type="entry name" value="LRR_8"/>
    <property type="match status" value="2"/>
</dbReference>
<dbReference type="PANTHER" id="PTHR24364">
    <property type="entry name" value="LP06937P"/>
    <property type="match status" value="1"/>
</dbReference>
<dbReference type="FunCoup" id="A0A6J2WCW2">
    <property type="interactions" value="6"/>
</dbReference>
<evidence type="ECO:0000256" key="2">
    <source>
        <dbReference type="ARBA" id="ARBA00022729"/>
    </source>
</evidence>
<keyword evidence="2 5" id="KW-0732">Signal</keyword>
<reference evidence="9" key="1">
    <citation type="submission" date="2025-08" db="UniProtKB">
        <authorList>
            <consortium name="RefSeq"/>
        </authorList>
    </citation>
    <scope>IDENTIFICATION</scope>
</reference>
<dbReference type="Gene3D" id="3.80.10.10">
    <property type="entry name" value="Ribonuclease Inhibitor"/>
    <property type="match status" value="1"/>
</dbReference>
<dbReference type="CTD" id="100537897"/>
<proteinExistence type="predicted"/>
<dbReference type="GeneID" id="115821520"/>
<gene>
    <name evidence="9" type="primary">tpbg1a</name>
</gene>
<dbReference type="RefSeq" id="XP_030641201.1">
    <property type="nucleotide sequence ID" value="XM_030785341.1"/>
</dbReference>
<dbReference type="InterPro" id="IPR001611">
    <property type="entry name" value="Leu-rich_rpt"/>
</dbReference>
<keyword evidence="1" id="KW-0433">Leucine-rich repeat</keyword>
<organism evidence="8 9">
    <name type="scientific">Chanos chanos</name>
    <name type="common">Milkfish</name>
    <name type="synonym">Mugil chanos</name>
    <dbReference type="NCBI Taxonomy" id="29144"/>
    <lineage>
        <taxon>Eukaryota</taxon>
        <taxon>Metazoa</taxon>
        <taxon>Chordata</taxon>
        <taxon>Craniata</taxon>
        <taxon>Vertebrata</taxon>
        <taxon>Euteleostomi</taxon>
        <taxon>Actinopterygii</taxon>
        <taxon>Neopterygii</taxon>
        <taxon>Teleostei</taxon>
        <taxon>Ostariophysi</taxon>
        <taxon>Gonorynchiformes</taxon>
        <taxon>Chanidae</taxon>
        <taxon>Chanos</taxon>
    </lineage>
</organism>
<dbReference type="InterPro" id="IPR032675">
    <property type="entry name" value="LRR_dom_sf"/>
</dbReference>
<sequence>MILYVNRIRVAQSKVATHRMQRLVVVFCALFCVSTCSGDCPSGCECFEASWTVKCISTSLREIPSDIPGYTSNLFITGNEIRRLNYNSFDGLKNVTNLVLSYNGIKEVASHSFSSLTMLRSLDLSGNQLSLIHPEAFSISGSPLQELNLSSCLYNHTSLTDLITALRWGGLGSLLRLDLAGNRLVLLPPGMFSPLPSLQRLFLGNNSLVAVYNGTFSGLERLVRLDLTRNAFRTFSAEGLRELERFERARLLLGENPYACSCETEEFADWLNSSRVQVGDSERVTCFSPPELRNAAVRALTAQALGCYGKPKEEGVADLTLQTSYVFLGLVLGFVGMVFLLVVYLNRHGIKKRVTDTHRACQDVLDAYQYRYEIDSDPRLRHISTNNHQQHHRHTAEPHTGRIPSDTCITPVPADITDITL</sequence>
<dbReference type="SUPFAM" id="SSF52058">
    <property type="entry name" value="L domain-like"/>
    <property type="match status" value="1"/>
</dbReference>
<dbReference type="InterPro" id="IPR052286">
    <property type="entry name" value="Wnt_signaling_inhibitor"/>
</dbReference>
<dbReference type="InterPro" id="IPR000483">
    <property type="entry name" value="Cys-rich_flank_reg_C"/>
</dbReference>
<evidence type="ECO:0000313" key="8">
    <source>
        <dbReference type="Proteomes" id="UP000504632"/>
    </source>
</evidence>
<dbReference type="OrthoDB" id="8861968at2759"/>
<evidence type="ECO:0000259" key="7">
    <source>
        <dbReference type="SMART" id="SM00082"/>
    </source>
</evidence>
<protein>
    <submittedName>
        <fullName evidence="9">Trophoblast glycoprotein-like</fullName>
    </submittedName>
</protein>
<name>A0A6J2WCW2_CHACN</name>
<evidence type="ECO:0000259" key="6">
    <source>
        <dbReference type="SMART" id="SM00013"/>
    </source>
</evidence>
<feature type="transmembrane region" description="Helical" evidence="4">
    <location>
        <begin position="325"/>
        <end position="345"/>
    </location>
</feature>
<keyword evidence="4" id="KW-0812">Transmembrane</keyword>
<evidence type="ECO:0000256" key="5">
    <source>
        <dbReference type="SAM" id="SignalP"/>
    </source>
</evidence>
<evidence type="ECO:0000256" key="1">
    <source>
        <dbReference type="ARBA" id="ARBA00022614"/>
    </source>
</evidence>
<keyword evidence="4" id="KW-0472">Membrane</keyword>
<dbReference type="PROSITE" id="PS51450">
    <property type="entry name" value="LRR"/>
    <property type="match status" value="1"/>
</dbReference>
<dbReference type="Proteomes" id="UP000504632">
    <property type="component" value="Chromosome 9"/>
</dbReference>
<keyword evidence="8" id="KW-1185">Reference proteome</keyword>
<evidence type="ECO:0000256" key="4">
    <source>
        <dbReference type="SAM" id="Phobius"/>
    </source>
</evidence>
<dbReference type="GO" id="GO:0005886">
    <property type="term" value="C:plasma membrane"/>
    <property type="evidence" value="ECO:0007669"/>
    <property type="project" value="TreeGrafter"/>
</dbReference>
<feature type="chain" id="PRO_5026856635" evidence="5">
    <location>
        <begin position="39"/>
        <end position="421"/>
    </location>
</feature>
<dbReference type="GO" id="GO:0090090">
    <property type="term" value="P:negative regulation of canonical Wnt signaling pathway"/>
    <property type="evidence" value="ECO:0007669"/>
    <property type="project" value="TreeGrafter"/>
</dbReference>
<dbReference type="SMART" id="SM00013">
    <property type="entry name" value="LRRNT"/>
    <property type="match status" value="1"/>
</dbReference>